<proteinExistence type="predicted"/>
<keyword evidence="2" id="KW-1185">Reference proteome</keyword>
<gene>
    <name evidence="1" type="ORF">EII21_06390</name>
</gene>
<organism evidence="1 2">
    <name type="scientific">Conchiformibius steedae</name>
    <dbReference type="NCBI Taxonomy" id="153493"/>
    <lineage>
        <taxon>Bacteria</taxon>
        <taxon>Pseudomonadati</taxon>
        <taxon>Pseudomonadota</taxon>
        <taxon>Betaproteobacteria</taxon>
        <taxon>Neisseriales</taxon>
        <taxon>Neisseriaceae</taxon>
        <taxon>Conchiformibius</taxon>
    </lineage>
</organism>
<sequence>MAQQILNLLGDDTLIGYLAHSARKLNMPFEIIDSGKGQEYIDSLHHIYEFGAGLRPETGFSFRSGQSARVETFDNAVKFDALLRQLAQNPHPICIFNHLGERSWTYVLVLHNPDDLPVLFRQAQPADYFVSDTQGTFLLAANWHDFSFAV</sequence>
<dbReference type="Proteomes" id="UP000269923">
    <property type="component" value="Unassembled WGS sequence"/>
</dbReference>
<evidence type="ECO:0000313" key="2">
    <source>
        <dbReference type="Proteomes" id="UP000269923"/>
    </source>
</evidence>
<reference evidence="1 2" key="1">
    <citation type="submission" date="2018-11" db="EMBL/GenBank/DDBJ databases">
        <title>Genomes From Bacteria Associated with the Canine Oral Cavity: a Test Case for Automated Genome-Based Taxonomic Assignment.</title>
        <authorList>
            <person name="Coil D.A."/>
            <person name="Jospin G."/>
            <person name="Darling A.E."/>
            <person name="Wallis C."/>
            <person name="Davis I.J."/>
            <person name="Harris S."/>
            <person name="Eisen J.A."/>
            <person name="Holcombe L.J."/>
            <person name="O'Flynn C."/>
        </authorList>
    </citation>
    <scope>NUCLEOTIDE SEQUENCE [LARGE SCALE GENOMIC DNA]</scope>
    <source>
        <strain evidence="1 2">COT-280</strain>
    </source>
</reference>
<protein>
    <submittedName>
        <fullName evidence="1">Uncharacterized protein</fullName>
    </submittedName>
</protein>
<dbReference type="OrthoDB" id="8611965at2"/>
<name>A0A3P2A730_9NEIS</name>
<evidence type="ECO:0000313" key="1">
    <source>
        <dbReference type="EMBL" id="RRD90050.1"/>
    </source>
</evidence>
<dbReference type="EMBL" id="RQYC01000008">
    <property type="protein sequence ID" value="RRD90050.1"/>
    <property type="molecule type" value="Genomic_DNA"/>
</dbReference>
<dbReference type="AlphaFoldDB" id="A0A3P2A730"/>
<dbReference type="RefSeq" id="WP_124794885.1">
    <property type="nucleotide sequence ID" value="NZ_CAMIGD010000143.1"/>
</dbReference>
<accession>A0A3P2A730</accession>
<comment type="caution">
    <text evidence="1">The sequence shown here is derived from an EMBL/GenBank/DDBJ whole genome shotgun (WGS) entry which is preliminary data.</text>
</comment>
<dbReference type="STRING" id="1121352.GCA_000620925_00017"/>